<name>A0A7J6HWG6_CANSA</name>
<sequence length="67" mass="7786">MNHSESTELEAIQVEVDKLDGIFNHDHLNKQICMKPRTRIRLRTGEILDPHGPYLPMLNKEIINPKP</sequence>
<dbReference type="Proteomes" id="UP000583929">
    <property type="component" value="Unassembled WGS sequence"/>
</dbReference>
<accession>A0A7J6HWG6</accession>
<evidence type="ECO:0000313" key="1">
    <source>
        <dbReference type="EMBL" id="KAF4399131.1"/>
    </source>
</evidence>
<proteinExistence type="predicted"/>
<keyword evidence="2" id="KW-1185">Reference proteome</keyword>
<organism evidence="1 2">
    <name type="scientific">Cannabis sativa</name>
    <name type="common">Hemp</name>
    <name type="synonym">Marijuana</name>
    <dbReference type="NCBI Taxonomy" id="3483"/>
    <lineage>
        <taxon>Eukaryota</taxon>
        <taxon>Viridiplantae</taxon>
        <taxon>Streptophyta</taxon>
        <taxon>Embryophyta</taxon>
        <taxon>Tracheophyta</taxon>
        <taxon>Spermatophyta</taxon>
        <taxon>Magnoliopsida</taxon>
        <taxon>eudicotyledons</taxon>
        <taxon>Gunneridae</taxon>
        <taxon>Pentapetalae</taxon>
        <taxon>rosids</taxon>
        <taxon>fabids</taxon>
        <taxon>Rosales</taxon>
        <taxon>Cannabaceae</taxon>
        <taxon>Cannabis</taxon>
    </lineage>
</organism>
<gene>
    <name evidence="1" type="ORF">G4B88_023725</name>
</gene>
<comment type="caution">
    <text evidence="1">The sequence shown here is derived from an EMBL/GenBank/DDBJ whole genome shotgun (WGS) entry which is preliminary data.</text>
</comment>
<dbReference type="AlphaFoldDB" id="A0A7J6HWG6"/>
<dbReference type="EMBL" id="JAATIQ010000022">
    <property type="protein sequence ID" value="KAF4399131.1"/>
    <property type="molecule type" value="Genomic_DNA"/>
</dbReference>
<protein>
    <submittedName>
        <fullName evidence="1">Uncharacterized protein</fullName>
    </submittedName>
</protein>
<reference evidence="1 2" key="1">
    <citation type="journal article" date="2020" name="bioRxiv">
        <title>Sequence and annotation of 42 cannabis genomes reveals extensive copy number variation in cannabinoid synthesis and pathogen resistance genes.</title>
        <authorList>
            <person name="Mckernan K.J."/>
            <person name="Helbert Y."/>
            <person name="Kane L.T."/>
            <person name="Ebling H."/>
            <person name="Zhang L."/>
            <person name="Liu B."/>
            <person name="Eaton Z."/>
            <person name="Mclaughlin S."/>
            <person name="Kingan S."/>
            <person name="Baybayan P."/>
            <person name="Concepcion G."/>
            <person name="Jordan M."/>
            <person name="Riva A."/>
            <person name="Barbazuk W."/>
            <person name="Harkins T."/>
        </authorList>
    </citation>
    <scope>NUCLEOTIDE SEQUENCE [LARGE SCALE GENOMIC DNA]</scope>
    <source>
        <strain evidence="2">cv. Jamaican Lion 4</strain>
        <tissue evidence="1">Leaf</tissue>
    </source>
</reference>
<evidence type="ECO:0000313" key="2">
    <source>
        <dbReference type="Proteomes" id="UP000583929"/>
    </source>
</evidence>